<evidence type="ECO:0000256" key="1">
    <source>
        <dbReference type="SAM" id="Phobius"/>
    </source>
</evidence>
<dbReference type="Proteomes" id="UP000233837">
    <property type="component" value="Unassembled WGS sequence"/>
</dbReference>
<proteinExistence type="predicted"/>
<keyword evidence="1" id="KW-0812">Transmembrane</keyword>
<dbReference type="SMR" id="A0A2I0W6H7"/>
<keyword evidence="3" id="KW-1185">Reference proteome</keyword>
<reference evidence="2 3" key="1">
    <citation type="journal article" date="2016" name="Sci. Rep.">
        <title>The Dendrobium catenatum Lindl. genome sequence provides insights into polysaccharide synthase, floral development and adaptive evolution.</title>
        <authorList>
            <person name="Zhang G.Q."/>
            <person name="Xu Q."/>
            <person name="Bian C."/>
            <person name="Tsai W.C."/>
            <person name="Yeh C.M."/>
            <person name="Liu K.W."/>
            <person name="Yoshida K."/>
            <person name="Zhang L.S."/>
            <person name="Chang S.B."/>
            <person name="Chen F."/>
            <person name="Shi Y."/>
            <person name="Su Y.Y."/>
            <person name="Zhang Y.Q."/>
            <person name="Chen L.J."/>
            <person name="Yin Y."/>
            <person name="Lin M."/>
            <person name="Huang H."/>
            <person name="Deng H."/>
            <person name="Wang Z.W."/>
            <person name="Zhu S.L."/>
            <person name="Zhao X."/>
            <person name="Deng C."/>
            <person name="Niu S.C."/>
            <person name="Huang J."/>
            <person name="Wang M."/>
            <person name="Liu G.H."/>
            <person name="Yang H.J."/>
            <person name="Xiao X.J."/>
            <person name="Hsiao Y.Y."/>
            <person name="Wu W.L."/>
            <person name="Chen Y.Y."/>
            <person name="Mitsuda N."/>
            <person name="Ohme-Takagi M."/>
            <person name="Luo Y.B."/>
            <person name="Van de Peer Y."/>
            <person name="Liu Z.J."/>
        </authorList>
    </citation>
    <scope>NUCLEOTIDE SEQUENCE [LARGE SCALE GENOMIC DNA]</scope>
    <source>
        <tissue evidence="2">The whole plant</tissue>
    </source>
</reference>
<name>A0A2I0W6H7_9ASPA</name>
<dbReference type="AlphaFoldDB" id="A0A2I0W6H7"/>
<sequence>MPLADFVKQPSIRDNMFKKMIDICIAWLGNCYCLLISHQMVSKFYSRSSTLYYNVV</sequence>
<gene>
    <name evidence="2" type="primary">NUDT8</name>
    <name evidence="2" type="ORF">MA16_Dca007260</name>
</gene>
<evidence type="ECO:0000313" key="2">
    <source>
        <dbReference type="EMBL" id="PKU71263.1"/>
    </source>
</evidence>
<keyword evidence="2" id="KW-0378">Hydrolase</keyword>
<organism evidence="2 3">
    <name type="scientific">Dendrobium catenatum</name>
    <dbReference type="NCBI Taxonomy" id="906689"/>
    <lineage>
        <taxon>Eukaryota</taxon>
        <taxon>Viridiplantae</taxon>
        <taxon>Streptophyta</taxon>
        <taxon>Embryophyta</taxon>
        <taxon>Tracheophyta</taxon>
        <taxon>Spermatophyta</taxon>
        <taxon>Magnoliopsida</taxon>
        <taxon>Liliopsida</taxon>
        <taxon>Asparagales</taxon>
        <taxon>Orchidaceae</taxon>
        <taxon>Epidendroideae</taxon>
        <taxon>Malaxideae</taxon>
        <taxon>Dendrobiinae</taxon>
        <taxon>Dendrobium</taxon>
    </lineage>
</organism>
<accession>A0A2I0W6H7</accession>
<evidence type="ECO:0000313" key="3">
    <source>
        <dbReference type="Proteomes" id="UP000233837"/>
    </source>
</evidence>
<keyword evidence="1" id="KW-1133">Transmembrane helix</keyword>
<keyword evidence="1" id="KW-0472">Membrane</keyword>
<reference evidence="2 3" key="2">
    <citation type="journal article" date="2017" name="Nature">
        <title>The Apostasia genome and the evolution of orchids.</title>
        <authorList>
            <person name="Zhang G.Q."/>
            <person name="Liu K.W."/>
            <person name="Li Z."/>
            <person name="Lohaus R."/>
            <person name="Hsiao Y.Y."/>
            <person name="Niu S.C."/>
            <person name="Wang J.Y."/>
            <person name="Lin Y.C."/>
            <person name="Xu Q."/>
            <person name="Chen L.J."/>
            <person name="Yoshida K."/>
            <person name="Fujiwara S."/>
            <person name="Wang Z.W."/>
            <person name="Zhang Y.Q."/>
            <person name="Mitsuda N."/>
            <person name="Wang M."/>
            <person name="Liu G.H."/>
            <person name="Pecoraro L."/>
            <person name="Huang H.X."/>
            <person name="Xiao X.J."/>
            <person name="Lin M."/>
            <person name="Wu X.Y."/>
            <person name="Wu W.L."/>
            <person name="Chen Y.Y."/>
            <person name="Chang S.B."/>
            <person name="Sakamoto S."/>
            <person name="Ohme-Takagi M."/>
            <person name="Yagi M."/>
            <person name="Zeng S.J."/>
            <person name="Shen C.Y."/>
            <person name="Yeh C.M."/>
            <person name="Luo Y.B."/>
            <person name="Tsai W.C."/>
            <person name="Van de Peer Y."/>
            <person name="Liu Z.J."/>
        </authorList>
    </citation>
    <scope>NUCLEOTIDE SEQUENCE [LARGE SCALE GENOMIC DNA]</scope>
    <source>
        <tissue evidence="2">The whole plant</tissue>
    </source>
</reference>
<feature type="transmembrane region" description="Helical" evidence="1">
    <location>
        <begin position="20"/>
        <end position="41"/>
    </location>
</feature>
<dbReference type="GO" id="GO:0016787">
    <property type="term" value="F:hydrolase activity"/>
    <property type="evidence" value="ECO:0007669"/>
    <property type="project" value="UniProtKB-KW"/>
</dbReference>
<dbReference type="EMBL" id="KZ502882">
    <property type="protein sequence ID" value="PKU71263.1"/>
    <property type="molecule type" value="Genomic_DNA"/>
</dbReference>
<protein>
    <submittedName>
        <fullName evidence="2">Nudix hydrolase 8</fullName>
    </submittedName>
</protein>